<feature type="domain" description="Imelysin-like" evidence="4">
    <location>
        <begin position="51"/>
        <end position="340"/>
    </location>
</feature>
<dbReference type="Proteomes" id="UP000198901">
    <property type="component" value="Unassembled WGS sequence"/>
</dbReference>
<reference evidence="5 6" key="1">
    <citation type="submission" date="2016-10" db="EMBL/GenBank/DDBJ databases">
        <authorList>
            <person name="de Groot N.N."/>
        </authorList>
    </citation>
    <scope>NUCLEOTIDE SEQUENCE [LARGE SCALE GENOMIC DNA]</scope>
    <source>
        <strain evidence="5 6">DSM 21668</strain>
    </source>
</reference>
<accession>A0A1G9I002</accession>
<gene>
    <name evidence="5" type="ORF">SAMN04488090_0280</name>
</gene>
<evidence type="ECO:0000313" key="5">
    <source>
        <dbReference type="EMBL" id="SDL18567.1"/>
    </source>
</evidence>
<dbReference type="RefSeq" id="WP_093196759.1">
    <property type="nucleotide sequence ID" value="NZ_FNGS01000001.1"/>
</dbReference>
<dbReference type="STRING" id="563176.SAMN04488090_0280"/>
<dbReference type="PROSITE" id="PS51257">
    <property type="entry name" value="PROKAR_LIPOPROTEIN"/>
    <property type="match status" value="1"/>
</dbReference>
<feature type="signal peptide" evidence="3">
    <location>
        <begin position="1"/>
        <end position="20"/>
    </location>
</feature>
<dbReference type="Pfam" id="PF09375">
    <property type="entry name" value="Peptidase_M75"/>
    <property type="match status" value="1"/>
</dbReference>
<dbReference type="EMBL" id="FNGS01000001">
    <property type="protein sequence ID" value="SDL18567.1"/>
    <property type="molecule type" value="Genomic_DNA"/>
</dbReference>
<organism evidence="5 6">
    <name type="scientific">Siphonobacter aquaeclarae</name>
    <dbReference type="NCBI Taxonomy" id="563176"/>
    <lineage>
        <taxon>Bacteria</taxon>
        <taxon>Pseudomonadati</taxon>
        <taxon>Bacteroidota</taxon>
        <taxon>Cytophagia</taxon>
        <taxon>Cytophagales</taxon>
        <taxon>Cytophagaceae</taxon>
        <taxon>Siphonobacter</taxon>
    </lineage>
</organism>
<comment type="subcellular location">
    <subcellularLocation>
        <location evidence="1">Cell envelope</location>
    </subcellularLocation>
</comment>
<dbReference type="Gene3D" id="1.20.1420.20">
    <property type="entry name" value="M75 peptidase, HXXE motif"/>
    <property type="match status" value="1"/>
</dbReference>
<proteinExistence type="predicted"/>
<dbReference type="AlphaFoldDB" id="A0A1G9I002"/>
<dbReference type="CDD" id="cd14659">
    <property type="entry name" value="Imelysin-like_IPPA"/>
    <property type="match status" value="1"/>
</dbReference>
<keyword evidence="5" id="KW-0449">Lipoprotein</keyword>
<evidence type="ECO:0000256" key="2">
    <source>
        <dbReference type="ARBA" id="ARBA00022729"/>
    </source>
</evidence>
<protein>
    <submittedName>
        <fullName evidence="5">Predicted lipoprotein</fullName>
    </submittedName>
</protein>
<evidence type="ECO:0000259" key="4">
    <source>
        <dbReference type="Pfam" id="PF09375"/>
    </source>
</evidence>
<sequence>MNRFSLFLALTGLVFMTACSGDKGSNGPGPDPDQGATNRKALLTYTVDDIILPGYAAFKVKLDTLTARTNAFAAKPDADKLATLRQGWADAYVEWQKVELFDVGPANTQTLRYYFNIYPANATGIEDNLKADNPNLDLPNSYPRQGFPALDYLLNGVGANDAAILGKYTKDENAAQRIAYLKKVVSKMNLMLGLVISEWGNSRDKFVNCTGLDAGCSTSQLVNGYVLHYERYIRSGKIGIPSGAMTNGVAAPEKVEGFYKKDLSKLLAQTAQQAFVDFFNGKSRRTGSEGLSLKSYLNGLNAKDSKTGELLTTAILNQLDAAAKKLQPLKASLYDEINTNKAAVVDVYTEMQKVVRMLKVDMTTAMSITITYTDNDGD</sequence>
<keyword evidence="2 3" id="KW-0732">Signal</keyword>
<dbReference type="OrthoDB" id="650514at2"/>
<evidence type="ECO:0000256" key="1">
    <source>
        <dbReference type="ARBA" id="ARBA00004196"/>
    </source>
</evidence>
<dbReference type="InterPro" id="IPR018976">
    <property type="entry name" value="Imelysin-like"/>
</dbReference>
<dbReference type="GO" id="GO:0030313">
    <property type="term" value="C:cell envelope"/>
    <property type="evidence" value="ECO:0007669"/>
    <property type="project" value="UniProtKB-SubCell"/>
</dbReference>
<dbReference type="InterPro" id="IPR038352">
    <property type="entry name" value="Imelysin_sf"/>
</dbReference>
<keyword evidence="6" id="KW-1185">Reference proteome</keyword>
<evidence type="ECO:0000256" key="3">
    <source>
        <dbReference type="SAM" id="SignalP"/>
    </source>
</evidence>
<evidence type="ECO:0000313" key="6">
    <source>
        <dbReference type="Proteomes" id="UP000198901"/>
    </source>
</evidence>
<name>A0A1G9I002_9BACT</name>
<feature type="chain" id="PRO_5011489869" evidence="3">
    <location>
        <begin position="21"/>
        <end position="378"/>
    </location>
</feature>
<dbReference type="InterPro" id="IPR034984">
    <property type="entry name" value="Imelysin-like_IPPA"/>
</dbReference>